<gene>
    <name evidence="1" type="ORF">DXG03_008382</name>
</gene>
<evidence type="ECO:0000313" key="2">
    <source>
        <dbReference type="Proteomes" id="UP000775547"/>
    </source>
</evidence>
<protein>
    <submittedName>
        <fullName evidence="1">Uncharacterized protein</fullName>
    </submittedName>
</protein>
<reference evidence="1" key="1">
    <citation type="submission" date="2020-07" db="EMBL/GenBank/DDBJ databases">
        <authorList>
            <person name="Nieuwenhuis M."/>
            <person name="Van De Peppel L.J.J."/>
        </authorList>
    </citation>
    <scope>NUCLEOTIDE SEQUENCE</scope>
    <source>
        <strain evidence="1">AP01</strain>
        <tissue evidence="1">Mycelium</tissue>
    </source>
</reference>
<evidence type="ECO:0000313" key="1">
    <source>
        <dbReference type="EMBL" id="KAG5633093.1"/>
    </source>
</evidence>
<name>A0A9P7FND4_9AGAR</name>
<organism evidence="1 2">
    <name type="scientific">Asterophora parasitica</name>
    <dbReference type="NCBI Taxonomy" id="117018"/>
    <lineage>
        <taxon>Eukaryota</taxon>
        <taxon>Fungi</taxon>
        <taxon>Dikarya</taxon>
        <taxon>Basidiomycota</taxon>
        <taxon>Agaricomycotina</taxon>
        <taxon>Agaricomycetes</taxon>
        <taxon>Agaricomycetidae</taxon>
        <taxon>Agaricales</taxon>
        <taxon>Tricholomatineae</taxon>
        <taxon>Lyophyllaceae</taxon>
        <taxon>Asterophora</taxon>
    </lineage>
</organism>
<sequence length="54" mass="5765">TLNGWCQAGVAIADGDDPALVDVLVDWEAAWEAEVQRAKSRKGAFLSVSYRSAA</sequence>
<dbReference type="Proteomes" id="UP000775547">
    <property type="component" value="Unassembled WGS sequence"/>
</dbReference>
<feature type="non-terminal residue" evidence="1">
    <location>
        <position position="1"/>
    </location>
</feature>
<accession>A0A9P7FND4</accession>
<comment type="caution">
    <text evidence="1">The sequence shown here is derived from an EMBL/GenBank/DDBJ whole genome shotgun (WGS) entry which is preliminary data.</text>
</comment>
<reference evidence="1" key="2">
    <citation type="submission" date="2021-10" db="EMBL/GenBank/DDBJ databases">
        <title>Phylogenomics reveals ancestral predisposition of the termite-cultivated fungus Termitomyces towards a domesticated lifestyle.</title>
        <authorList>
            <person name="Auxier B."/>
            <person name="Grum-Grzhimaylo A."/>
            <person name="Cardenas M.E."/>
            <person name="Lodge J.D."/>
            <person name="Laessoe T."/>
            <person name="Pedersen O."/>
            <person name="Smith M.E."/>
            <person name="Kuyper T.W."/>
            <person name="Franco-Molano E.A."/>
            <person name="Baroni T.J."/>
            <person name="Aanen D.K."/>
        </authorList>
    </citation>
    <scope>NUCLEOTIDE SEQUENCE</scope>
    <source>
        <strain evidence="1">AP01</strain>
        <tissue evidence="1">Mycelium</tissue>
    </source>
</reference>
<dbReference type="EMBL" id="JABCKV010006960">
    <property type="protein sequence ID" value="KAG5633093.1"/>
    <property type="molecule type" value="Genomic_DNA"/>
</dbReference>
<keyword evidence="2" id="KW-1185">Reference proteome</keyword>
<dbReference type="AlphaFoldDB" id="A0A9P7FND4"/>
<proteinExistence type="predicted"/>